<sequence length="56" mass="6682">MDMMLGCGLSRYLHPYWMICVGIFSCLHTQFLYFQGQNIIVQINMFQYLLEILCIQ</sequence>
<dbReference type="AlphaFoldDB" id="A0A0E9V2D4"/>
<keyword evidence="1" id="KW-0812">Transmembrane</keyword>
<keyword evidence="1" id="KW-1133">Transmembrane helix</keyword>
<evidence type="ECO:0000313" key="2">
    <source>
        <dbReference type="EMBL" id="JAH71605.1"/>
    </source>
</evidence>
<protein>
    <submittedName>
        <fullName evidence="2">Uncharacterized protein</fullName>
    </submittedName>
</protein>
<dbReference type="EMBL" id="GBXM01036972">
    <property type="protein sequence ID" value="JAH71605.1"/>
    <property type="molecule type" value="Transcribed_RNA"/>
</dbReference>
<keyword evidence="1" id="KW-0472">Membrane</keyword>
<organism evidence="2">
    <name type="scientific">Anguilla anguilla</name>
    <name type="common">European freshwater eel</name>
    <name type="synonym">Muraena anguilla</name>
    <dbReference type="NCBI Taxonomy" id="7936"/>
    <lineage>
        <taxon>Eukaryota</taxon>
        <taxon>Metazoa</taxon>
        <taxon>Chordata</taxon>
        <taxon>Craniata</taxon>
        <taxon>Vertebrata</taxon>
        <taxon>Euteleostomi</taxon>
        <taxon>Actinopterygii</taxon>
        <taxon>Neopterygii</taxon>
        <taxon>Teleostei</taxon>
        <taxon>Anguilliformes</taxon>
        <taxon>Anguillidae</taxon>
        <taxon>Anguilla</taxon>
    </lineage>
</organism>
<name>A0A0E9V2D4_ANGAN</name>
<accession>A0A0E9V2D4</accession>
<proteinExistence type="predicted"/>
<reference evidence="2" key="1">
    <citation type="submission" date="2014-11" db="EMBL/GenBank/DDBJ databases">
        <authorList>
            <person name="Amaro Gonzalez C."/>
        </authorList>
    </citation>
    <scope>NUCLEOTIDE SEQUENCE</scope>
</reference>
<reference evidence="2" key="2">
    <citation type="journal article" date="2015" name="Fish Shellfish Immunol.">
        <title>Early steps in the European eel (Anguilla anguilla)-Vibrio vulnificus interaction in the gills: Role of the RtxA13 toxin.</title>
        <authorList>
            <person name="Callol A."/>
            <person name="Pajuelo D."/>
            <person name="Ebbesson L."/>
            <person name="Teles M."/>
            <person name="MacKenzie S."/>
            <person name="Amaro C."/>
        </authorList>
    </citation>
    <scope>NUCLEOTIDE SEQUENCE</scope>
</reference>
<feature type="transmembrane region" description="Helical" evidence="1">
    <location>
        <begin position="12"/>
        <end position="34"/>
    </location>
</feature>
<evidence type="ECO:0000256" key="1">
    <source>
        <dbReference type="SAM" id="Phobius"/>
    </source>
</evidence>